<organism evidence="1 2">
    <name type="scientific">Klenkia soli</name>
    <dbReference type="NCBI Taxonomy" id="1052260"/>
    <lineage>
        <taxon>Bacteria</taxon>
        <taxon>Bacillati</taxon>
        <taxon>Actinomycetota</taxon>
        <taxon>Actinomycetes</taxon>
        <taxon>Geodermatophilales</taxon>
        <taxon>Geodermatophilaceae</taxon>
        <taxon>Klenkia</taxon>
    </lineage>
</organism>
<sequence length="215" mass="24568">MGGIRVPRDEAFDHAQRYLTDGSGWGYPAYERYESERALGPLTDADLLAPPLLNVQHFKLSVYESLQAVRLQLQECLHTIRPDASVFNATDDERDSVRRMFTLLDRRGIPGSRGTILSKVLHRKRPHLIPLWDGNVEKVFQFGATPRIAPVDGRSWGDFYLVFSDAIRADIEADRGFFDEVVGLAVDPPISLLRAVDIVAWWAGDRKRWHRFRQP</sequence>
<protein>
    <submittedName>
        <fullName evidence="1">Uncharacterized protein</fullName>
    </submittedName>
</protein>
<dbReference type="Proteomes" id="UP000199088">
    <property type="component" value="Unassembled WGS sequence"/>
</dbReference>
<dbReference type="Pfam" id="PF19827">
    <property type="entry name" value="DUF6308"/>
    <property type="match status" value="1"/>
</dbReference>
<name>A0A1H0G7X7_9ACTN</name>
<evidence type="ECO:0000313" key="2">
    <source>
        <dbReference type="Proteomes" id="UP000199088"/>
    </source>
</evidence>
<gene>
    <name evidence="1" type="ORF">SAMN05660199_01165</name>
</gene>
<reference evidence="2" key="1">
    <citation type="submission" date="2016-10" db="EMBL/GenBank/DDBJ databases">
        <authorList>
            <person name="Varghese N."/>
            <person name="Submissions S."/>
        </authorList>
    </citation>
    <scope>NUCLEOTIDE SEQUENCE [LARGE SCALE GENOMIC DNA]</scope>
    <source>
        <strain evidence="2">DSM 45843</strain>
    </source>
</reference>
<proteinExistence type="predicted"/>
<accession>A0A1H0G7X7</accession>
<dbReference type="InterPro" id="IPR046275">
    <property type="entry name" value="DUF6308"/>
</dbReference>
<dbReference type="AlphaFoldDB" id="A0A1H0G7X7"/>
<dbReference type="EMBL" id="FNIR01000003">
    <property type="protein sequence ID" value="SDO02968.1"/>
    <property type="molecule type" value="Genomic_DNA"/>
</dbReference>
<keyword evidence="2" id="KW-1185">Reference proteome</keyword>
<evidence type="ECO:0000313" key="1">
    <source>
        <dbReference type="EMBL" id="SDO02968.1"/>
    </source>
</evidence>